<dbReference type="RefSeq" id="XP_019644810.1">
    <property type="nucleotide sequence ID" value="XM_019789251.1"/>
</dbReference>
<evidence type="ECO:0000313" key="3">
    <source>
        <dbReference type="RefSeq" id="XP_019644810.1"/>
    </source>
</evidence>
<dbReference type="Proteomes" id="UP000515135">
    <property type="component" value="Unplaced"/>
</dbReference>
<gene>
    <name evidence="3" type="primary">LOC109485563</name>
</gene>
<feature type="compositionally biased region" description="Polar residues" evidence="1">
    <location>
        <begin position="83"/>
        <end position="93"/>
    </location>
</feature>
<dbReference type="InterPro" id="IPR011990">
    <property type="entry name" value="TPR-like_helical_dom_sf"/>
</dbReference>
<name>A0A6P4ZUF7_BRABE</name>
<feature type="region of interest" description="Disordered" evidence="1">
    <location>
        <begin position="69"/>
        <end position="96"/>
    </location>
</feature>
<dbReference type="AlphaFoldDB" id="A0A6P4ZUF7"/>
<dbReference type="KEGG" id="bbel:109485563"/>
<sequence length="450" mass="51297">MAGNTGADLGESLVPYDSERQTQVVQHLPPGGLPLVPYIGPPVVYKVYNITNPVGIQIESHGSYMAVEDPSKTLKDDQRRYTETGTQTDQNSENAKEPIYKEDEGDWTAKLGLKTEQPKSSNSNWTYKGIPEHPPFIVLQSMPKLGSCKRVDNISQRIVTRMELLQGQGNWDMYDKFLMATMKHFKDDPDILVRVVLEDVVGAYFRDDLQSGYTSLQRAEELVQKVSDPAQQQTHRLFLKSALLRKEKRHDEADNVNYLALQGLPYMKPGRDTASVWYNLAALKAQVLYECENPPTVAKALYQEAVAAFEAAIENYKFGLDKEERTCKNSLRRSHVRLSMALVGSCSLQEVENSLWEGITSRMRCSWYLAKSDLFRRRGNTQRATEMAQEALRVARNGDFPSEVKFAEVRLGLLKREEIQVEEDMAWLWSDESTGVNINIDKVWLELFWN</sequence>
<keyword evidence="2" id="KW-1185">Reference proteome</keyword>
<protein>
    <submittedName>
        <fullName evidence="3">Uncharacterized protein LOC109485563</fullName>
    </submittedName>
</protein>
<feature type="compositionally biased region" description="Basic and acidic residues" evidence="1">
    <location>
        <begin position="69"/>
        <end position="82"/>
    </location>
</feature>
<evidence type="ECO:0000256" key="1">
    <source>
        <dbReference type="SAM" id="MobiDB-lite"/>
    </source>
</evidence>
<dbReference type="OrthoDB" id="10037807at2759"/>
<proteinExistence type="predicted"/>
<evidence type="ECO:0000313" key="2">
    <source>
        <dbReference type="Proteomes" id="UP000515135"/>
    </source>
</evidence>
<accession>A0A6P4ZUF7</accession>
<dbReference type="GeneID" id="109485563"/>
<organism evidence="2 3">
    <name type="scientific">Branchiostoma belcheri</name>
    <name type="common">Amphioxus</name>
    <dbReference type="NCBI Taxonomy" id="7741"/>
    <lineage>
        <taxon>Eukaryota</taxon>
        <taxon>Metazoa</taxon>
        <taxon>Chordata</taxon>
        <taxon>Cephalochordata</taxon>
        <taxon>Leptocardii</taxon>
        <taxon>Amphioxiformes</taxon>
        <taxon>Branchiostomatidae</taxon>
        <taxon>Branchiostoma</taxon>
    </lineage>
</organism>
<reference evidence="3" key="1">
    <citation type="submission" date="2025-08" db="UniProtKB">
        <authorList>
            <consortium name="RefSeq"/>
        </authorList>
    </citation>
    <scope>IDENTIFICATION</scope>
    <source>
        <tissue evidence="3">Gonad</tissue>
    </source>
</reference>
<dbReference type="Gene3D" id="1.25.40.10">
    <property type="entry name" value="Tetratricopeptide repeat domain"/>
    <property type="match status" value="1"/>
</dbReference>